<evidence type="ECO:0000313" key="3">
    <source>
        <dbReference type="Proteomes" id="UP000177042"/>
    </source>
</evidence>
<protein>
    <recommendedName>
        <fullName evidence="4">Rod shape-determining protein MreD</fullName>
    </recommendedName>
</protein>
<evidence type="ECO:0000256" key="1">
    <source>
        <dbReference type="SAM" id="Phobius"/>
    </source>
</evidence>
<organism evidence="2 3">
    <name type="scientific">Candidatus Daviesbacteria bacterium RIFCSPHIGHO2_02_FULL_39_12</name>
    <dbReference type="NCBI Taxonomy" id="1797770"/>
    <lineage>
        <taxon>Bacteria</taxon>
        <taxon>Candidatus Daviesiibacteriota</taxon>
    </lineage>
</organism>
<dbReference type="EMBL" id="MFCX01000036">
    <property type="protein sequence ID" value="OGE24928.1"/>
    <property type="molecule type" value="Genomic_DNA"/>
</dbReference>
<gene>
    <name evidence="2" type="ORF">A3C26_00270</name>
</gene>
<keyword evidence="1" id="KW-1133">Transmembrane helix</keyword>
<keyword evidence="1" id="KW-0812">Transmembrane</keyword>
<feature type="transmembrane region" description="Helical" evidence="1">
    <location>
        <begin position="81"/>
        <end position="101"/>
    </location>
</feature>
<evidence type="ECO:0000313" key="2">
    <source>
        <dbReference type="EMBL" id="OGE24928.1"/>
    </source>
</evidence>
<feature type="transmembrane region" description="Helical" evidence="1">
    <location>
        <begin position="41"/>
        <end position="69"/>
    </location>
</feature>
<sequence length="148" mass="17064">MKTLIAILIIASFLQSTILPINLVLIILICRSFIKLDRANLFLAFSFGLFDSHLNLLPLGLNSLFYLILIQTTQTLSKFRLAGNLLLIAPLSLILLVLYQQTISLFLQQTPQIFPRVFWESLAALPILYLVRLWEERFIVHKDIRLKI</sequence>
<name>A0A1F5J8L7_9BACT</name>
<accession>A0A1F5J8L7</accession>
<reference evidence="2 3" key="1">
    <citation type="journal article" date="2016" name="Nat. Commun.">
        <title>Thousands of microbial genomes shed light on interconnected biogeochemical processes in an aquifer system.</title>
        <authorList>
            <person name="Anantharaman K."/>
            <person name="Brown C.T."/>
            <person name="Hug L.A."/>
            <person name="Sharon I."/>
            <person name="Castelle C.J."/>
            <person name="Probst A.J."/>
            <person name="Thomas B.C."/>
            <person name="Singh A."/>
            <person name="Wilkins M.J."/>
            <person name="Karaoz U."/>
            <person name="Brodie E.L."/>
            <person name="Williams K.H."/>
            <person name="Hubbard S.S."/>
            <person name="Banfield J.F."/>
        </authorList>
    </citation>
    <scope>NUCLEOTIDE SEQUENCE [LARGE SCALE GENOMIC DNA]</scope>
</reference>
<keyword evidence="1" id="KW-0472">Membrane</keyword>
<evidence type="ECO:0008006" key="4">
    <source>
        <dbReference type="Google" id="ProtNLM"/>
    </source>
</evidence>
<feature type="transmembrane region" description="Helical" evidence="1">
    <location>
        <begin position="7"/>
        <end position="29"/>
    </location>
</feature>
<feature type="transmembrane region" description="Helical" evidence="1">
    <location>
        <begin position="113"/>
        <end position="131"/>
    </location>
</feature>
<dbReference type="Proteomes" id="UP000177042">
    <property type="component" value="Unassembled WGS sequence"/>
</dbReference>
<proteinExistence type="predicted"/>
<comment type="caution">
    <text evidence="2">The sequence shown here is derived from an EMBL/GenBank/DDBJ whole genome shotgun (WGS) entry which is preliminary data.</text>
</comment>
<dbReference type="AlphaFoldDB" id="A0A1F5J8L7"/>